<accession>A0A699XPX4</accession>
<reference evidence="1" key="1">
    <citation type="journal article" date="2019" name="Sci. Rep.">
        <title>Draft genome of Tanacetum cinerariifolium, the natural source of mosquito coil.</title>
        <authorList>
            <person name="Yamashiro T."/>
            <person name="Shiraishi A."/>
            <person name="Satake H."/>
            <person name="Nakayama K."/>
        </authorList>
    </citation>
    <scope>NUCLEOTIDE SEQUENCE</scope>
</reference>
<comment type="caution">
    <text evidence="1">The sequence shown here is derived from an EMBL/GenBank/DDBJ whole genome shotgun (WGS) entry which is preliminary data.</text>
</comment>
<evidence type="ECO:0000313" key="1">
    <source>
        <dbReference type="EMBL" id="GFD59926.1"/>
    </source>
</evidence>
<protein>
    <submittedName>
        <fullName evidence="1">Uncharacterized protein</fullName>
    </submittedName>
</protein>
<dbReference type="EMBL" id="BKCJ011871223">
    <property type="protein sequence ID" value="GFD59926.1"/>
    <property type="molecule type" value="Genomic_DNA"/>
</dbReference>
<feature type="non-terminal residue" evidence="1">
    <location>
        <position position="1"/>
    </location>
</feature>
<feature type="non-terminal residue" evidence="1">
    <location>
        <position position="81"/>
    </location>
</feature>
<proteinExistence type="predicted"/>
<dbReference type="AlphaFoldDB" id="A0A699XPX4"/>
<gene>
    <name evidence="1" type="ORF">Tci_931895</name>
</gene>
<sequence length="81" mass="8291">IGPGLGGDPGAGRERGQVVHRVQAEAADEGIGFEVVAQGARRPHAGQQVAPGIARIEGEPLAPGAAQKMQVARRVHALERG</sequence>
<organism evidence="1">
    <name type="scientific">Tanacetum cinerariifolium</name>
    <name type="common">Dalmatian daisy</name>
    <name type="synonym">Chrysanthemum cinerariifolium</name>
    <dbReference type="NCBI Taxonomy" id="118510"/>
    <lineage>
        <taxon>Eukaryota</taxon>
        <taxon>Viridiplantae</taxon>
        <taxon>Streptophyta</taxon>
        <taxon>Embryophyta</taxon>
        <taxon>Tracheophyta</taxon>
        <taxon>Spermatophyta</taxon>
        <taxon>Magnoliopsida</taxon>
        <taxon>eudicotyledons</taxon>
        <taxon>Gunneridae</taxon>
        <taxon>Pentapetalae</taxon>
        <taxon>asterids</taxon>
        <taxon>campanulids</taxon>
        <taxon>Asterales</taxon>
        <taxon>Asteraceae</taxon>
        <taxon>Asteroideae</taxon>
        <taxon>Anthemideae</taxon>
        <taxon>Anthemidinae</taxon>
        <taxon>Tanacetum</taxon>
    </lineage>
</organism>
<name>A0A699XPX4_TANCI</name>